<sequence length="117" mass="12543">MGDEMPKNSKQFDLYTLVAGAALEAGKPFQLECNCGGVVTIMPPFQDEYVVCARCESRIRMLVIEGDPGYIIGADYDGTPKLLPVQGSSKPHPSKLSAAERKSILAKVRAQLGAKGT</sequence>
<gene>
    <name evidence="1" type="ORF">S03H2_33736</name>
</gene>
<name>X1HY91_9ZZZZ</name>
<dbReference type="AlphaFoldDB" id="X1HY91"/>
<protein>
    <submittedName>
        <fullName evidence="1">Uncharacterized protein</fullName>
    </submittedName>
</protein>
<evidence type="ECO:0000313" key="1">
    <source>
        <dbReference type="EMBL" id="GAH50268.1"/>
    </source>
</evidence>
<proteinExistence type="predicted"/>
<reference evidence="1" key="1">
    <citation type="journal article" date="2014" name="Front. Microbiol.">
        <title>High frequency of phylogenetically diverse reductive dehalogenase-homologous genes in deep subseafloor sedimentary metagenomes.</title>
        <authorList>
            <person name="Kawai M."/>
            <person name="Futagami T."/>
            <person name="Toyoda A."/>
            <person name="Takaki Y."/>
            <person name="Nishi S."/>
            <person name="Hori S."/>
            <person name="Arai W."/>
            <person name="Tsubouchi T."/>
            <person name="Morono Y."/>
            <person name="Uchiyama I."/>
            <person name="Ito T."/>
            <person name="Fujiyama A."/>
            <person name="Inagaki F."/>
            <person name="Takami H."/>
        </authorList>
    </citation>
    <scope>NUCLEOTIDE SEQUENCE</scope>
    <source>
        <strain evidence="1">Expedition CK06-06</strain>
    </source>
</reference>
<accession>X1HY91</accession>
<dbReference type="EMBL" id="BARU01020553">
    <property type="protein sequence ID" value="GAH50268.1"/>
    <property type="molecule type" value="Genomic_DNA"/>
</dbReference>
<comment type="caution">
    <text evidence="1">The sequence shown here is derived from an EMBL/GenBank/DDBJ whole genome shotgun (WGS) entry which is preliminary data.</text>
</comment>
<organism evidence="1">
    <name type="scientific">marine sediment metagenome</name>
    <dbReference type="NCBI Taxonomy" id="412755"/>
    <lineage>
        <taxon>unclassified sequences</taxon>
        <taxon>metagenomes</taxon>
        <taxon>ecological metagenomes</taxon>
    </lineage>
</organism>